<dbReference type="OrthoDB" id="532630at2759"/>
<evidence type="ECO:0000256" key="1">
    <source>
        <dbReference type="ARBA" id="ARBA00004173"/>
    </source>
</evidence>
<proteinExistence type="inferred from homology"/>
<keyword evidence="6" id="KW-1185">Reference proteome</keyword>
<protein>
    <recommendedName>
        <fullName evidence="5">COX assembly mitochondrial protein</fullName>
    </recommendedName>
</protein>
<evidence type="ECO:0000256" key="3">
    <source>
        <dbReference type="ARBA" id="ARBA00023128"/>
    </source>
</evidence>
<dbReference type="GeneID" id="111136781"/>
<evidence type="ECO:0000313" key="6">
    <source>
        <dbReference type="Proteomes" id="UP000694844"/>
    </source>
</evidence>
<accession>A0A8B8EUI9</accession>
<dbReference type="Pfam" id="PF08583">
    <property type="entry name" value="Cmc1"/>
    <property type="match status" value="1"/>
</dbReference>
<reference evidence="7" key="1">
    <citation type="submission" date="2025-08" db="UniProtKB">
        <authorList>
            <consortium name="RefSeq"/>
        </authorList>
    </citation>
    <scope>IDENTIFICATION</scope>
    <source>
        <tissue evidence="7">Whole sample</tissue>
    </source>
</reference>
<comment type="subcellular location">
    <subcellularLocation>
        <location evidence="1 5">Mitochondrion</location>
    </subcellularLocation>
</comment>
<dbReference type="RefSeq" id="XP_022343592.1">
    <property type="nucleotide sequence ID" value="XM_022487884.1"/>
</dbReference>
<name>A0A8B8EUI9_CRAVI</name>
<dbReference type="AlphaFoldDB" id="A0A8B8EUI9"/>
<evidence type="ECO:0000313" key="7">
    <source>
        <dbReference type="RefSeq" id="XP_022343592.1"/>
    </source>
</evidence>
<organism evidence="6 7">
    <name type="scientific">Crassostrea virginica</name>
    <name type="common">Eastern oyster</name>
    <dbReference type="NCBI Taxonomy" id="6565"/>
    <lineage>
        <taxon>Eukaryota</taxon>
        <taxon>Metazoa</taxon>
        <taxon>Spiralia</taxon>
        <taxon>Lophotrochozoa</taxon>
        <taxon>Mollusca</taxon>
        <taxon>Bivalvia</taxon>
        <taxon>Autobranchia</taxon>
        <taxon>Pteriomorphia</taxon>
        <taxon>Ostreida</taxon>
        <taxon>Ostreoidea</taxon>
        <taxon>Ostreidae</taxon>
        <taxon>Crassostrea</taxon>
    </lineage>
</organism>
<dbReference type="KEGG" id="cvn:111136781"/>
<gene>
    <name evidence="7" type="primary">LOC111136781</name>
</gene>
<evidence type="ECO:0000256" key="5">
    <source>
        <dbReference type="RuleBase" id="RU364104"/>
    </source>
</evidence>
<evidence type="ECO:0000256" key="4">
    <source>
        <dbReference type="ARBA" id="ARBA00023157"/>
    </source>
</evidence>
<dbReference type="PANTHER" id="PTHR22977:SF1">
    <property type="entry name" value="COX ASSEMBLY MITOCHONDRIAL PROTEIN 2 HOMOLOG"/>
    <property type="match status" value="1"/>
</dbReference>
<dbReference type="GO" id="GO:0005739">
    <property type="term" value="C:mitochondrion"/>
    <property type="evidence" value="ECO:0007669"/>
    <property type="project" value="UniProtKB-SubCell"/>
</dbReference>
<dbReference type="PANTHER" id="PTHR22977">
    <property type="entry name" value="COX ASSEMBLY MITOCHONDRIAL PROTEIN"/>
    <property type="match status" value="1"/>
</dbReference>
<sequence length="84" mass="10186">MHPDLSAHLHTDECNIIIKAYKSCQEQHLYLRFFGYCDPLFTDVQKCLRKERINRRIENRENNRMKMRAYREKLAKEAEAQEKA</sequence>
<dbReference type="InterPro" id="IPR013892">
    <property type="entry name" value="Cyt_c_biogenesis_Cmc1-like"/>
</dbReference>
<keyword evidence="4" id="KW-1015">Disulfide bond</keyword>
<dbReference type="PROSITE" id="PS51808">
    <property type="entry name" value="CHCH"/>
    <property type="match status" value="1"/>
</dbReference>
<keyword evidence="3 5" id="KW-0496">Mitochondrion</keyword>
<evidence type="ECO:0000256" key="2">
    <source>
        <dbReference type="ARBA" id="ARBA00007347"/>
    </source>
</evidence>
<comment type="similarity">
    <text evidence="2 5">Belongs to the CMC family.</text>
</comment>
<dbReference type="Proteomes" id="UP000694844">
    <property type="component" value="Chromosome 5"/>
</dbReference>